<proteinExistence type="predicted"/>
<keyword evidence="1" id="KW-0472">Membrane</keyword>
<evidence type="ECO:0000313" key="3">
    <source>
        <dbReference type="Proteomes" id="UP000015105"/>
    </source>
</evidence>
<name>A0A453RFH0_AEGTS</name>
<feature type="transmembrane region" description="Helical" evidence="1">
    <location>
        <begin position="12"/>
        <end position="35"/>
    </location>
</feature>
<keyword evidence="3" id="KW-1185">Reference proteome</keyword>
<keyword evidence="1" id="KW-1133">Transmembrane helix</keyword>
<reference evidence="2" key="3">
    <citation type="journal article" date="2017" name="Nature">
        <title>Genome sequence of the progenitor of the wheat D genome Aegilops tauschii.</title>
        <authorList>
            <person name="Luo M.C."/>
            <person name="Gu Y.Q."/>
            <person name="Puiu D."/>
            <person name="Wang H."/>
            <person name="Twardziok S.O."/>
            <person name="Deal K.R."/>
            <person name="Huo N."/>
            <person name="Zhu T."/>
            <person name="Wang L."/>
            <person name="Wang Y."/>
            <person name="McGuire P.E."/>
            <person name="Liu S."/>
            <person name="Long H."/>
            <person name="Ramasamy R.K."/>
            <person name="Rodriguez J.C."/>
            <person name="Van S.L."/>
            <person name="Yuan L."/>
            <person name="Wang Z."/>
            <person name="Xia Z."/>
            <person name="Xiao L."/>
            <person name="Anderson O.D."/>
            <person name="Ouyang S."/>
            <person name="Liang Y."/>
            <person name="Zimin A.V."/>
            <person name="Pertea G."/>
            <person name="Qi P."/>
            <person name="Bennetzen J.L."/>
            <person name="Dai X."/>
            <person name="Dawson M.W."/>
            <person name="Muller H.G."/>
            <person name="Kugler K."/>
            <person name="Rivarola-Duarte L."/>
            <person name="Spannagl M."/>
            <person name="Mayer K.F.X."/>
            <person name="Lu F.H."/>
            <person name="Bevan M.W."/>
            <person name="Leroy P."/>
            <person name="Li P."/>
            <person name="You F.M."/>
            <person name="Sun Q."/>
            <person name="Liu Z."/>
            <person name="Lyons E."/>
            <person name="Wicker T."/>
            <person name="Salzberg S.L."/>
            <person name="Devos K.M."/>
            <person name="Dvorak J."/>
        </authorList>
    </citation>
    <scope>NUCLEOTIDE SEQUENCE [LARGE SCALE GENOMIC DNA]</scope>
    <source>
        <strain evidence="2">cv. AL8/78</strain>
    </source>
</reference>
<reference evidence="3" key="1">
    <citation type="journal article" date="2014" name="Science">
        <title>Ancient hybridizations among the ancestral genomes of bread wheat.</title>
        <authorList>
            <consortium name="International Wheat Genome Sequencing Consortium,"/>
            <person name="Marcussen T."/>
            <person name="Sandve S.R."/>
            <person name="Heier L."/>
            <person name="Spannagl M."/>
            <person name="Pfeifer M."/>
            <person name="Jakobsen K.S."/>
            <person name="Wulff B.B."/>
            <person name="Steuernagel B."/>
            <person name="Mayer K.F."/>
            <person name="Olsen O.A."/>
        </authorList>
    </citation>
    <scope>NUCLEOTIDE SEQUENCE [LARGE SCALE GENOMIC DNA]</scope>
    <source>
        <strain evidence="3">cv. AL8/78</strain>
    </source>
</reference>
<protein>
    <recommendedName>
        <fullName evidence="4">Protein DETOXIFICATION</fullName>
    </recommendedName>
</protein>
<evidence type="ECO:0000313" key="2">
    <source>
        <dbReference type="EnsemblPlants" id="AET7Gv20570200.4"/>
    </source>
</evidence>
<evidence type="ECO:0008006" key="4">
    <source>
        <dbReference type="Google" id="ProtNLM"/>
    </source>
</evidence>
<accession>A0A453RFH0</accession>
<reference evidence="2" key="4">
    <citation type="submission" date="2019-03" db="UniProtKB">
        <authorList>
            <consortium name="EnsemblPlants"/>
        </authorList>
    </citation>
    <scope>IDENTIFICATION</scope>
</reference>
<organism evidence="2 3">
    <name type="scientific">Aegilops tauschii subsp. strangulata</name>
    <name type="common">Goatgrass</name>
    <dbReference type="NCBI Taxonomy" id="200361"/>
    <lineage>
        <taxon>Eukaryota</taxon>
        <taxon>Viridiplantae</taxon>
        <taxon>Streptophyta</taxon>
        <taxon>Embryophyta</taxon>
        <taxon>Tracheophyta</taxon>
        <taxon>Spermatophyta</taxon>
        <taxon>Magnoliopsida</taxon>
        <taxon>Liliopsida</taxon>
        <taxon>Poales</taxon>
        <taxon>Poaceae</taxon>
        <taxon>BOP clade</taxon>
        <taxon>Pooideae</taxon>
        <taxon>Triticodae</taxon>
        <taxon>Triticeae</taxon>
        <taxon>Triticinae</taxon>
        <taxon>Aegilops</taxon>
    </lineage>
</organism>
<reference evidence="2" key="5">
    <citation type="journal article" date="2021" name="G3 (Bethesda)">
        <title>Aegilops tauschii genome assembly Aet v5.0 features greater sequence contiguity and improved annotation.</title>
        <authorList>
            <person name="Wang L."/>
            <person name="Zhu T."/>
            <person name="Rodriguez J.C."/>
            <person name="Deal K.R."/>
            <person name="Dubcovsky J."/>
            <person name="McGuire P.E."/>
            <person name="Lux T."/>
            <person name="Spannagl M."/>
            <person name="Mayer K.F.X."/>
            <person name="Baldrich P."/>
            <person name="Meyers B.C."/>
            <person name="Huo N."/>
            <person name="Gu Y.Q."/>
            <person name="Zhou H."/>
            <person name="Devos K.M."/>
            <person name="Bennetzen J.L."/>
            <person name="Unver T."/>
            <person name="Budak H."/>
            <person name="Gulick P.J."/>
            <person name="Galiba G."/>
            <person name="Kalapos B."/>
            <person name="Nelson D.R."/>
            <person name="Li P."/>
            <person name="You F.M."/>
            <person name="Luo M.C."/>
            <person name="Dvorak J."/>
        </authorList>
    </citation>
    <scope>NUCLEOTIDE SEQUENCE [LARGE SCALE GENOMIC DNA]</scope>
    <source>
        <strain evidence="2">cv. AL8/78</strain>
    </source>
</reference>
<evidence type="ECO:0000256" key="1">
    <source>
        <dbReference type="SAM" id="Phobius"/>
    </source>
</evidence>
<dbReference type="EnsemblPlants" id="AET7Gv20570200.4">
    <property type="protein sequence ID" value="AET7Gv20570200.4"/>
    <property type="gene ID" value="AET7Gv20570200"/>
</dbReference>
<dbReference type="AlphaFoldDB" id="A0A453RFH0"/>
<sequence length="60" mass="6593">CSPSCCTSAGWGLWMGIIFGILVQVLLFVAITLCTDWQKEATKAKNRVFTSSLPTDLLEK</sequence>
<dbReference type="Proteomes" id="UP000015105">
    <property type="component" value="Chromosome 7D"/>
</dbReference>
<keyword evidence="1" id="KW-0812">Transmembrane</keyword>
<reference evidence="3" key="2">
    <citation type="journal article" date="2017" name="Nat. Plants">
        <title>The Aegilops tauschii genome reveals multiple impacts of transposons.</title>
        <authorList>
            <person name="Zhao G."/>
            <person name="Zou C."/>
            <person name="Li K."/>
            <person name="Wang K."/>
            <person name="Li T."/>
            <person name="Gao L."/>
            <person name="Zhang X."/>
            <person name="Wang H."/>
            <person name="Yang Z."/>
            <person name="Liu X."/>
            <person name="Jiang W."/>
            <person name="Mao L."/>
            <person name="Kong X."/>
            <person name="Jiao Y."/>
            <person name="Jia J."/>
        </authorList>
    </citation>
    <scope>NUCLEOTIDE SEQUENCE [LARGE SCALE GENOMIC DNA]</scope>
    <source>
        <strain evidence="3">cv. AL8/78</strain>
    </source>
</reference>
<dbReference type="Gramene" id="AET7Gv20570200.4">
    <property type="protein sequence ID" value="AET7Gv20570200.4"/>
    <property type="gene ID" value="AET7Gv20570200"/>
</dbReference>